<evidence type="ECO:0000256" key="3">
    <source>
        <dbReference type="ARBA" id="ARBA00007705"/>
    </source>
</evidence>
<keyword evidence="11" id="KW-0239">DNA-directed DNA polymerase</keyword>
<evidence type="ECO:0000256" key="7">
    <source>
        <dbReference type="ARBA" id="ARBA00022741"/>
    </source>
</evidence>
<name>A0A1A9ZGE2_GLOPL</name>
<dbReference type="InterPro" id="IPR046931">
    <property type="entry name" value="HTH_61"/>
</dbReference>
<keyword evidence="21" id="KW-1185">Reference proteome</keyword>
<evidence type="ECO:0000256" key="2">
    <source>
        <dbReference type="ARBA" id="ARBA00004123"/>
    </source>
</evidence>
<dbReference type="GO" id="GO:0005634">
    <property type="term" value="C:nucleus"/>
    <property type="evidence" value="ECO:0007669"/>
    <property type="project" value="UniProtKB-SubCell"/>
</dbReference>
<evidence type="ECO:0000313" key="21">
    <source>
        <dbReference type="Proteomes" id="UP000092445"/>
    </source>
</evidence>
<dbReference type="GO" id="GO:0005524">
    <property type="term" value="F:ATP binding"/>
    <property type="evidence" value="ECO:0007669"/>
    <property type="project" value="UniProtKB-KW"/>
</dbReference>
<dbReference type="GO" id="GO:0003677">
    <property type="term" value="F:DNA binding"/>
    <property type="evidence" value="ECO:0007669"/>
    <property type="project" value="InterPro"/>
</dbReference>
<dbReference type="VEuPathDB" id="VectorBase:GPAI013804"/>
<feature type="region of interest" description="Disordered" evidence="16">
    <location>
        <begin position="74"/>
        <end position="94"/>
    </location>
</feature>
<keyword evidence="9" id="KW-0378">Hydrolase</keyword>
<dbReference type="InterPro" id="IPR001098">
    <property type="entry name" value="DNA-dir_DNA_pol_A_palm_dom"/>
</dbReference>
<comment type="catalytic activity">
    <reaction evidence="14">
        <text>DNA(n) + a 2'-deoxyribonucleoside 5'-triphosphate = DNA(n+1) + diphosphate</text>
        <dbReference type="Rhea" id="RHEA:22508"/>
        <dbReference type="Rhea" id="RHEA-COMP:17339"/>
        <dbReference type="Rhea" id="RHEA-COMP:17340"/>
        <dbReference type="ChEBI" id="CHEBI:33019"/>
        <dbReference type="ChEBI" id="CHEBI:61560"/>
        <dbReference type="ChEBI" id="CHEBI:173112"/>
        <dbReference type="EC" id="2.7.7.7"/>
    </reaction>
</comment>
<dbReference type="Pfam" id="PF00271">
    <property type="entry name" value="Helicase_C"/>
    <property type="match status" value="1"/>
</dbReference>
<evidence type="ECO:0000259" key="19">
    <source>
        <dbReference type="PROSITE" id="PS51194"/>
    </source>
</evidence>
<dbReference type="CDD" id="cd08638">
    <property type="entry name" value="DNA_pol_A_theta"/>
    <property type="match status" value="1"/>
</dbReference>
<dbReference type="Gene3D" id="3.30.420.10">
    <property type="entry name" value="Ribonuclease H-like superfamily/Ribonuclease H"/>
    <property type="match status" value="1"/>
</dbReference>
<evidence type="ECO:0000256" key="10">
    <source>
        <dbReference type="ARBA" id="ARBA00022840"/>
    </source>
</evidence>
<keyword evidence="6" id="KW-0548">Nucleotidyltransferase</keyword>
<protein>
    <recommendedName>
        <fullName evidence="15">DNA polymerase theta</fullName>
        <ecNumber evidence="4">2.7.7.7</ecNumber>
    </recommendedName>
</protein>
<dbReference type="Pfam" id="PF00476">
    <property type="entry name" value="DNA_pol_A"/>
    <property type="match status" value="1"/>
</dbReference>
<keyword evidence="7" id="KW-0547">Nucleotide-binding</keyword>
<dbReference type="SUPFAM" id="SSF158702">
    <property type="entry name" value="Sec63 N-terminal domain-like"/>
    <property type="match status" value="1"/>
</dbReference>
<evidence type="ECO:0000256" key="6">
    <source>
        <dbReference type="ARBA" id="ARBA00022695"/>
    </source>
</evidence>
<dbReference type="PROSITE" id="PS50202">
    <property type="entry name" value="MSP"/>
    <property type="match status" value="1"/>
</dbReference>
<dbReference type="Pfam" id="PF20470">
    <property type="entry name" value="HTH_61"/>
    <property type="match status" value="1"/>
</dbReference>
<dbReference type="InterPro" id="IPR014001">
    <property type="entry name" value="Helicase_ATP-bd"/>
</dbReference>
<dbReference type="PROSITE" id="PS51194">
    <property type="entry name" value="HELICASE_CTER"/>
    <property type="match status" value="1"/>
</dbReference>
<dbReference type="Gene3D" id="3.30.70.370">
    <property type="match status" value="1"/>
</dbReference>
<comment type="subcellular location">
    <subcellularLocation>
        <location evidence="2">Nucleus</location>
    </subcellularLocation>
</comment>
<dbReference type="InterPro" id="IPR043502">
    <property type="entry name" value="DNA/RNA_pol_sf"/>
</dbReference>
<feature type="compositionally biased region" description="Basic and acidic residues" evidence="16">
    <location>
        <begin position="1281"/>
        <end position="1291"/>
    </location>
</feature>
<dbReference type="SMART" id="SM00490">
    <property type="entry name" value="HELICc"/>
    <property type="match status" value="1"/>
</dbReference>
<dbReference type="PRINTS" id="PR00868">
    <property type="entry name" value="DNAPOLI"/>
</dbReference>
<dbReference type="InterPro" id="IPR036390">
    <property type="entry name" value="WH_DNA-bd_sf"/>
</dbReference>
<evidence type="ECO:0000313" key="20">
    <source>
        <dbReference type="EnsemblMetazoa" id="GPAI013804-PA"/>
    </source>
</evidence>
<keyword evidence="13" id="KW-0539">Nucleus</keyword>
<evidence type="ECO:0000259" key="18">
    <source>
        <dbReference type="PROSITE" id="PS51192"/>
    </source>
</evidence>
<dbReference type="Pfam" id="PF21099">
    <property type="entry name" value="POLQ_helical"/>
    <property type="match status" value="1"/>
</dbReference>
<feature type="domain" description="MSP" evidence="17">
    <location>
        <begin position="2029"/>
        <end position="2095"/>
    </location>
</feature>
<feature type="compositionally biased region" description="Polar residues" evidence="16">
    <location>
        <begin position="1352"/>
        <end position="1361"/>
    </location>
</feature>
<feature type="domain" description="Helicase ATP-binding" evidence="18">
    <location>
        <begin position="315"/>
        <end position="488"/>
    </location>
</feature>
<comment type="cofactor">
    <cofactor evidence="1">
        <name>Mg(2+)</name>
        <dbReference type="ChEBI" id="CHEBI:18420"/>
    </cofactor>
</comment>
<dbReference type="FunFam" id="1.10.3380.20:FF:000001">
    <property type="entry name" value="DNA polymerase theta"/>
    <property type="match status" value="1"/>
</dbReference>
<dbReference type="SUPFAM" id="SSF56672">
    <property type="entry name" value="DNA/RNA polymerases"/>
    <property type="match status" value="1"/>
</dbReference>
<dbReference type="EnsemblMetazoa" id="GPAI013804-RA">
    <property type="protein sequence ID" value="GPAI013804-PA"/>
    <property type="gene ID" value="GPAI013804"/>
</dbReference>
<dbReference type="GO" id="GO:0006261">
    <property type="term" value="P:DNA-templated DNA replication"/>
    <property type="evidence" value="ECO:0007669"/>
    <property type="project" value="InterPro"/>
</dbReference>
<evidence type="ECO:0000256" key="11">
    <source>
        <dbReference type="ARBA" id="ARBA00022932"/>
    </source>
</evidence>
<evidence type="ECO:0000256" key="15">
    <source>
        <dbReference type="ARBA" id="ARBA00074669"/>
    </source>
</evidence>
<feature type="region of interest" description="Disordered" evidence="16">
    <location>
        <begin position="1277"/>
        <end position="1392"/>
    </location>
</feature>
<feature type="region of interest" description="Disordered" evidence="16">
    <location>
        <begin position="1206"/>
        <end position="1236"/>
    </location>
</feature>
<dbReference type="Gene3D" id="3.40.50.300">
    <property type="entry name" value="P-loop containing nucleotide triphosphate hydrolases"/>
    <property type="match status" value="2"/>
</dbReference>
<evidence type="ECO:0000256" key="12">
    <source>
        <dbReference type="ARBA" id="ARBA00023204"/>
    </source>
</evidence>
<evidence type="ECO:0000256" key="8">
    <source>
        <dbReference type="ARBA" id="ARBA00022763"/>
    </source>
</evidence>
<dbReference type="Proteomes" id="UP000092445">
    <property type="component" value="Unassembled WGS sequence"/>
</dbReference>
<reference evidence="21" key="1">
    <citation type="submission" date="2014-03" db="EMBL/GenBank/DDBJ databases">
        <authorList>
            <person name="Aksoy S."/>
            <person name="Warren W."/>
            <person name="Wilson R.K."/>
        </authorList>
    </citation>
    <scope>NUCLEOTIDE SEQUENCE [LARGE SCALE GENOMIC DNA]</scope>
    <source>
        <strain evidence="21">IAEA</strain>
    </source>
</reference>
<dbReference type="InterPro" id="IPR001650">
    <property type="entry name" value="Helicase_C-like"/>
</dbReference>
<dbReference type="PANTHER" id="PTHR10133:SF62">
    <property type="entry name" value="DNA POLYMERASE THETA"/>
    <property type="match status" value="1"/>
</dbReference>
<evidence type="ECO:0000256" key="5">
    <source>
        <dbReference type="ARBA" id="ARBA00022679"/>
    </source>
</evidence>
<keyword evidence="10" id="KW-0067">ATP-binding</keyword>
<feature type="compositionally biased region" description="Polar residues" evidence="16">
    <location>
        <begin position="1371"/>
        <end position="1389"/>
    </location>
</feature>
<comment type="similarity">
    <text evidence="3">Belongs to the DNA polymerase type-A family.</text>
</comment>
<proteinExistence type="inferred from homology"/>
<dbReference type="SMART" id="SM00487">
    <property type="entry name" value="DEXDc"/>
    <property type="match status" value="1"/>
</dbReference>
<dbReference type="PROSITE" id="PS51192">
    <property type="entry name" value="HELICASE_ATP_BIND_1"/>
    <property type="match status" value="1"/>
</dbReference>
<dbReference type="InterPro" id="IPR048960">
    <property type="entry name" value="POLQ-like_helical"/>
</dbReference>
<dbReference type="GO" id="GO:0097681">
    <property type="term" value="P:double-strand break repair via alternative nonhomologous end joining"/>
    <property type="evidence" value="ECO:0007669"/>
    <property type="project" value="UniProtKB-ARBA"/>
</dbReference>
<evidence type="ECO:0000256" key="1">
    <source>
        <dbReference type="ARBA" id="ARBA00001946"/>
    </source>
</evidence>
<accession>A0A1A9ZGE2</accession>
<reference evidence="20" key="2">
    <citation type="submission" date="2020-05" db="UniProtKB">
        <authorList>
            <consortium name="EnsemblMetazoa"/>
        </authorList>
    </citation>
    <scope>IDENTIFICATION</scope>
    <source>
        <strain evidence="20">IAEA</strain>
    </source>
</reference>
<organism evidence="20 21">
    <name type="scientific">Glossina pallidipes</name>
    <name type="common">Tsetse fly</name>
    <dbReference type="NCBI Taxonomy" id="7398"/>
    <lineage>
        <taxon>Eukaryota</taxon>
        <taxon>Metazoa</taxon>
        <taxon>Ecdysozoa</taxon>
        <taxon>Arthropoda</taxon>
        <taxon>Hexapoda</taxon>
        <taxon>Insecta</taxon>
        <taxon>Pterygota</taxon>
        <taxon>Neoptera</taxon>
        <taxon>Endopterygota</taxon>
        <taxon>Diptera</taxon>
        <taxon>Brachycera</taxon>
        <taxon>Muscomorpha</taxon>
        <taxon>Hippoboscoidea</taxon>
        <taxon>Glossinidae</taxon>
        <taxon>Glossina</taxon>
    </lineage>
</organism>
<dbReference type="InterPro" id="IPR027417">
    <property type="entry name" value="P-loop_NTPase"/>
</dbReference>
<dbReference type="GO" id="GO:0003887">
    <property type="term" value="F:DNA-directed DNA polymerase activity"/>
    <property type="evidence" value="ECO:0007669"/>
    <property type="project" value="UniProtKB-KW"/>
</dbReference>
<dbReference type="CDD" id="cd18795">
    <property type="entry name" value="SF2_C_Ski2"/>
    <property type="match status" value="1"/>
</dbReference>
<evidence type="ECO:0000256" key="9">
    <source>
        <dbReference type="ARBA" id="ARBA00022801"/>
    </source>
</evidence>
<sequence>MAFFESFELGNSALIKLESQEKHALDDKLSEALDVISESPTDAHKTTYRNSSSILSRSRLNGKTQTLTNNSIESRKFRRSKSDSTLPPANRAENGLPLDNLSDVFCNDFTFSKAITQMIPDNNVEKETSNIRVSQIEAIFRNNAEWEKEEWENSLEKPIFSEDLHDLLKLEGNDSARQESSFQPESKESKDICHDVSSFICLPVHDDALRQEHLTNELKESQKFLKEEDISLTSMSLGQLKFTPTLSQSPLRKPISANFTIELEHEDYKPKLLEHNLADLKSISAWNLPSNVLKEYDRKGVRNMFDWQVECLSNPKVLFEYCNLVYSAPTSAGKTLISEILLLKTVLERNRKVIMILPFISVVREKTFYLQDLLTGAGYRVEGFFGGYIPPGGFESIHVAICTIEKANSIVNRLMEQGKLNEIGTLIVDEVHLISDPGRGYILELLLAKILYMSRKYGLQIQIITMSATLSNIELLKKWLDAELYITNFRPVALKEMIKIGDKIYDCNMQMLRTVAETTVNITEPFPCLEGDPDHVAQLCIETLLETCSVIVFCPSKDWCESLALKLAAAIHSLCKLNNEWGERLNSQLKRESIDEMKQQLRDIPTERDIVETSFKAGTLKIIVATSTLSSGVNLPARRVLIRSPLFGGKQMSSLTYRQMIGRAGRTGKDTLGESILICTESSAHIGRDLIRADLKPLTSCLELDSSTHLKRALLEVISSGVATSKSDIDNFVKCTLLSVEKHMHYQEKENDNDYRSDGKEYINDALKFLEEYEFIRPQKLKETQEEFYVATRLGMACLCNLIEHEIYKGNPFECAFFLASSMPPTDGLILFAELQKCRRCFVLESELHAVYLVTPYSVCYQLQDLDWLFFLDLWENLTPAMKKVGELVGVKESFLVRAMRGQNKLDYKLTQIHKRFYTALALQELVYETPVNKVAAKYKCSRGMLQGLQQMASTFAGIVTSFCNSLQWDTLASIVSQFKERLFFGIHRDLIDLMRLPDLNQKRARALFKAGITSLIELANSETFEVEKILYNGLSFDSEKQYDNENALEAAQRNEARNFYITGRKGVTIAEAADLLIREARQFLQHEIGVKKISWSQTQEQVNSEEEILKLASDRNVIKLDTPTKEINMSVEENAYTREHFLKKEESKSSENSFGLASNKEDCSNRTNRPVVEDIFTPTTPRKTQIGENKPEEILKRATSLLKTQATEELKRKSVQSELEEHKEVTPPKQQKGNQIHGNVVLNSDEQPSTSKKAQRLLKARQLSKMKKLEWVQKQQLQTEKAKNSEDENVKTVINKKSNMPRRSPRNLKTDIPSCCDSTTSEKQYSPVRQTAETLESAATGLDKVKKRISRSGTPSNSNESTDDNKDEIPNSQQKMKGDLSTRTNRSVHASRFLRSYRQSQRTQSPKLSNKNVSKLSSDNKELYCLASSFEYSDVSMENSLLKNPIQLNASHILSCSEHGNEASSFKSLEILDVCNDQKLFKMVFKELMTSKRLAMCLGIQQRSAKRKPLIGGNLLINQVAGAEQQEKENCSTYEFEIDDTNYLDGIAFCLSQNNVFYVNMQAGSTCKGLTADIKSKYLRALFKSNERTFLAFEAKEQLKILKNVLQSEILVNLEDPKVGNWLLQPDKVYNLNHLVQQFAPECSGLINLCGSARGYNSYGLDSSSAILPKISARSFSFSITNCIVVELEMPLQMSLVNMELEGFPTNSDALQKLYQHLVETMKRLEMKIYELHGTRFNLGSSAAVARIVGLHRKSNGRISTSKQILEKIDSPISQMILNYRKINAVLTKTIQPLMKCVKDGRIRGQSITFTSTGRISMVEPNLQNVAKDFELDLSNEKILISCRKVFYPSDSNRCLLSSDFCQLEMRILAHLSQDPALLQVIKVDKDIFTSIAALWNNISEVDVGEQLRNATKQICYGIVYGMSMRSLAEALKCSEQEATLVSEQFHAAYPGIRIYMEKIIKFARNNGYVETITGRRRYLENINNAEISLKNHAERQAVNSAIQGSAADIAKSAILRMEKNMIKYQQKLALDPGAVRLVLHLHDELIFEIPEDKVKKIAKVLRLTMENCVKLNVPLKVKLKAGKSWGQLIEINP</sequence>
<keyword evidence="12" id="KW-0234">DNA repair</keyword>
<evidence type="ECO:0000256" key="4">
    <source>
        <dbReference type="ARBA" id="ARBA00012417"/>
    </source>
</evidence>
<keyword evidence="8" id="KW-0227">DNA damage</keyword>
<evidence type="ECO:0000259" key="17">
    <source>
        <dbReference type="PROSITE" id="PS50202"/>
    </source>
</evidence>
<dbReference type="Gene3D" id="1.10.150.20">
    <property type="entry name" value="5' to 3' exonuclease, C-terminal subdomain"/>
    <property type="match status" value="1"/>
</dbReference>
<dbReference type="CDD" id="cd18026">
    <property type="entry name" value="DEXHc_POLQ-like"/>
    <property type="match status" value="1"/>
</dbReference>
<evidence type="ECO:0000256" key="16">
    <source>
        <dbReference type="SAM" id="MobiDB-lite"/>
    </source>
</evidence>
<dbReference type="Gene3D" id="1.20.1060.10">
    <property type="entry name" value="Taq DNA Polymerase, Chain T, domain 4"/>
    <property type="match status" value="1"/>
</dbReference>
<feature type="region of interest" description="Disordered" evidence="16">
    <location>
        <begin position="1144"/>
        <end position="1166"/>
    </location>
</feature>
<dbReference type="InterPro" id="IPR002298">
    <property type="entry name" value="DNA_polymerase_A"/>
</dbReference>
<dbReference type="InterPro" id="IPR036397">
    <property type="entry name" value="RNaseH_sf"/>
</dbReference>
<dbReference type="Gene3D" id="1.10.3380.20">
    <property type="match status" value="1"/>
</dbReference>
<evidence type="ECO:0000256" key="14">
    <source>
        <dbReference type="ARBA" id="ARBA00049244"/>
    </source>
</evidence>
<dbReference type="FunFam" id="3.40.50.300:FF:000813">
    <property type="entry name" value="helicase POLQ-like isoform X1"/>
    <property type="match status" value="1"/>
</dbReference>
<dbReference type="STRING" id="7398.A0A1A9ZGE2"/>
<keyword evidence="5" id="KW-0808">Transferase</keyword>
<feature type="domain" description="Helicase C-terminal" evidence="19">
    <location>
        <begin position="540"/>
        <end position="718"/>
    </location>
</feature>
<dbReference type="InterPro" id="IPR000535">
    <property type="entry name" value="MSP_dom"/>
</dbReference>
<evidence type="ECO:0000256" key="13">
    <source>
        <dbReference type="ARBA" id="ARBA00023242"/>
    </source>
</evidence>
<dbReference type="InterPro" id="IPR011545">
    <property type="entry name" value="DEAD/DEAH_box_helicase_dom"/>
</dbReference>
<feature type="compositionally biased region" description="Polar residues" evidence="16">
    <location>
        <begin position="1317"/>
        <end position="1335"/>
    </location>
</feature>
<dbReference type="FunFam" id="1.10.150.20:FF:000070">
    <property type="entry name" value="DNA polymerase I, putative"/>
    <property type="match status" value="1"/>
</dbReference>
<dbReference type="SUPFAM" id="SSF46785">
    <property type="entry name" value="Winged helix' DNA-binding domain"/>
    <property type="match status" value="1"/>
</dbReference>
<dbReference type="SUPFAM" id="SSF52540">
    <property type="entry name" value="P-loop containing nucleoside triphosphate hydrolases"/>
    <property type="match status" value="1"/>
</dbReference>
<dbReference type="SMART" id="SM00482">
    <property type="entry name" value="POLAc"/>
    <property type="match status" value="1"/>
</dbReference>
<dbReference type="PANTHER" id="PTHR10133">
    <property type="entry name" value="DNA POLYMERASE I"/>
    <property type="match status" value="1"/>
</dbReference>
<dbReference type="Pfam" id="PF00270">
    <property type="entry name" value="DEAD"/>
    <property type="match status" value="1"/>
</dbReference>
<dbReference type="EC" id="2.7.7.7" evidence="4"/>
<dbReference type="GO" id="GO:0016787">
    <property type="term" value="F:hydrolase activity"/>
    <property type="evidence" value="ECO:0007669"/>
    <property type="project" value="UniProtKB-KW"/>
</dbReference>